<dbReference type="EMBL" id="FPHL01000058">
    <property type="protein sequence ID" value="SFV69224.1"/>
    <property type="molecule type" value="Genomic_DNA"/>
</dbReference>
<evidence type="ECO:0000313" key="5">
    <source>
        <dbReference type="EMBL" id="SFV69224.1"/>
    </source>
</evidence>
<dbReference type="PRINTS" id="PR00778">
    <property type="entry name" value="HTHARSR"/>
</dbReference>
<proteinExistence type="predicted"/>
<organism evidence="5">
    <name type="scientific">hydrothermal vent metagenome</name>
    <dbReference type="NCBI Taxonomy" id="652676"/>
    <lineage>
        <taxon>unclassified sequences</taxon>
        <taxon>metagenomes</taxon>
        <taxon>ecological metagenomes</taxon>
    </lineage>
</organism>
<keyword evidence="1" id="KW-0805">Transcription regulation</keyword>
<dbReference type="Gene3D" id="1.10.10.10">
    <property type="entry name" value="Winged helix-like DNA-binding domain superfamily/Winged helix DNA-binding domain"/>
    <property type="match status" value="1"/>
</dbReference>
<evidence type="ECO:0000256" key="1">
    <source>
        <dbReference type="ARBA" id="ARBA00023015"/>
    </source>
</evidence>
<dbReference type="PROSITE" id="PS50987">
    <property type="entry name" value="HTH_ARSR_2"/>
    <property type="match status" value="1"/>
</dbReference>
<protein>
    <submittedName>
        <fullName evidence="5">Arsenical resistance operon repressor</fullName>
    </submittedName>
</protein>
<sequence length="102" mass="11693">MENFLNTVGAVNDETRVKLLHFIDINKKVCVCDVENSFNMIQSRVSRHLKILKDAGFLRVEREGRWAYYSIRAPLDSFRQTILAEIACLGLNIPALEHKCKG</sequence>
<evidence type="ECO:0000256" key="3">
    <source>
        <dbReference type="ARBA" id="ARBA00023163"/>
    </source>
</evidence>
<dbReference type="CDD" id="cd00090">
    <property type="entry name" value="HTH_ARSR"/>
    <property type="match status" value="1"/>
</dbReference>
<dbReference type="SUPFAM" id="SSF46785">
    <property type="entry name" value="Winged helix' DNA-binding domain"/>
    <property type="match status" value="1"/>
</dbReference>
<dbReference type="NCBIfam" id="NF033788">
    <property type="entry name" value="HTH_metalloreg"/>
    <property type="match status" value="1"/>
</dbReference>
<dbReference type="InterPro" id="IPR011991">
    <property type="entry name" value="ArsR-like_HTH"/>
</dbReference>
<keyword evidence="2" id="KW-0238">DNA-binding</keyword>
<accession>A0A1W1CTV4</accession>
<dbReference type="PANTHER" id="PTHR33154:SF18">
    <property type="entry name" value="ARSENICAL RESISTANCE OPERON REPRESSOR"/>
    <property type="match status" value="1"/>
</dbReference>
<name>A0A1W1CTV4_9ZZZZ</name>
<dbReference type="Pfam" id="PF01022">
    <property type="entry name" value="HTH_5"/>
    <property type="match status" value="1"/>
</dbReference>
<dbReference type="AlphaFoldDB" id="A0A1W1CTV4"/>
<dbReference type="InterPro" id="IPR051081">
    <property type="entry name" value="HTH_MetalResp_TranReg"/>
</dbReference>
<dbReference type="GO" id="GO:0003677">
    <property type="term" value="F:DNA binding"/>
    <property type="evidence" value="ECO:0007669"/>
    <property type="project" value="UniProtKB-KW"/>
</dbReference>
<keyword evidence="3" id="KW-0804">Transcription</keyword>
<gene>
    <name evidence="5" type="ORF">MNB_SV-10-135</name>
</gene>
<dbReference type="InterPro" id="IPR036390">
    <property type="entry name" value="WH_DNA-bd_sf"/>
</dbReference>
<evidence type="ECO:0000256" key="2">
    <source>
        <dbReference type="ARBA" id="ARBA00023125"/>
    </source>
</evidence>
<dbReference type="InterPro" id="IPR001845">
    <property type="entry name" value="HTH_ArsR_DNA-bd_dom"/>
</dbReference>
<reference evidence="5" key="1">
    <citation type="submission" date="2016-10" db="EMBL/GenBank/DDBJ databases">
        <authorList>
            <person name="de Groot N.N."/>
        </authorList>
    </citation>
    <scope>NUCLEOTIDE SEQUENCE</scope>
</reference>
<dbReference type="SMART" id="SM00418">
    <property type="entry name" value="HTH_ARSR"/>
    <property type="match status" value="1"/>
</dbReference>
<dbReference type="InterPro" id="IPR036388">
    <property type="entry name" value="WH-like_DNA-bd_sf"/>
</dbReference>
<dbReference type="GO" id="GO:0003700">
    <property type="term" value="F:DNA-binding transcription factor activity"/>
    <property type="evidence" value="ECO:0007669"/>
    <property type="project" value="InterPro"/>
</dbReference>
<evidence type="ECO:0000259" key="4">
    <source>
        <dbReference type="PROSITE" id="PS50987"/>
    </source>
</evidence>
<feature type="domain" description="HTH arsR-type" evidence="4">
    <location>
        <begin position="1"/>
        <end position="90"/>
    </location>
</feature>
<dbReference type="PANTHER" id="PTHR33154">
    <property type="entry name" value="TRANSCRIPTIONAL REGULATOR, ARSR FAMILY"/>
    <property type="match status" value="1"/>
</dbReference>